<proteinExistence type="predicted"/>
<gene>
    <name evidence="4" type="ORF">Tci_062679</name>
</gene>
<dbReference type="SUPFAM" id="SSF57756">
    <property type="entry name" value="Retrovirus zinc finger-like domains"/>
    <property type="match status" value="2"/>
</dbReference>
<feature type="region of interest" description="Disordered" evidence="2">
    <location>
        <begin position="675"/>
        <end position="706"/>
    </location>
</feature>
<accession>A0A6L2NWM3</accession>
<feature type="region of interest" description="Disordered" evidence="2">
    <location>
        <begin position="533"/>
        <end position="552"/>
    </location>
</feature>
<protein>
    <recommendedName>
        <fullName evidence="3">CCHC-type domain-containing protein</fullName>
    </recommendedName>
</protein>
<reference evidence="4" key="1">
    <citation type="journal article" date="2019" name="Sci. Rep.">
        <title>Draft genome of Tanacetum cinerariifolium, the natural source of mosquito coil.</title>
        <authorList>
            <person name="Yamashiro T."/>
            <person name="Shiraishi A."/>
            <person name="Satake H."/>
            <person name="Nakayama K."/>
        </authorList>
    </citation>
    <scope>NUCLEOTIDE SEQUENCE</scope>
</reference>
<name>A0A6L2NWM3_TANCI</name>
<dbReference type="GO" id="GO:0003676">
    <property type="term" value="F:nucleic acid binding"/>
    <property type="evidence" value="ECO:0007669"/>
    <property type="project" value="InterPro"/>
</dbReference>
<organism evidence="4">
    <name type="scientific">Tanacetum cinerariifolium</name>
    <name type="common">Dalmatian daisy</name>
    <name type="synonym">Chrysanthemum cinerariifolium</name>
    <dbReference type="NCBI Taxonomy" id="118510"/>
    <lineage>
        <taxon>Eukaryota</taxon>
        <taxon>Viridiplantae</taxon>
        <taxon>Streptophyta</taxon>
        <taxon>Embryophyta</taxon>
        <taxon>Tracheophyta</taxon>
        <taxon>Spermatophyta</taxon>
        <taxon>Magnoliopsida</taxon>
        <taxon>eudicotyledons</taxon>
        <taxon>Gunneridae</taxon>
        <taxon>Pentapetalae</taxon>
        <taxon>asterids</taxon>
        <taxon>campanulids</taxon>
        <taxon>Asterales</taxon>
        <taxon>Asteraceae</taxon>
        <taxon>Asteroideae</taxon>
        <taxon>Anthemideae</taxon>
        <taxon>Anthemidinae</taxon>
        <taxon>Tanacetum</taxon>
    </lineage>
</organism>
<dbReference type="AlphaFoldDB" id="A0A6L2NWM3"/>
<sequence length="795" mass="88483">MDLVVCDDGVVEMVMWCVAEMMMAAVGDDGVRNKADLEEQSLDDLFNSLKIYEAEVKYSSSTGTTIQNLAFVSFSNTDSTTESVSAAASVSAVCAKMHVFSLPNINSNDLEEMDLKWQMAMLTMRARRFLQRTGRNLGANGPTSLGFDMSKVKCYNCHRKGHFAMECRSPKDSRRNGAAEPQKRSVLVETSASNALVSQCDGVGSYDWSFQAEKKPNNYALMAFSSSSSSFNNEHVQTSIPAATLKPASLKPISNGTSRNRKACFVCKSLDHFIKDCDYHEKKMAQPTTRNHAHRVSITAVRLVSTVVPKFKVTRPRNATPIFTKTNSPIIRHLTRSLSAKVSNSPPIVIVIKAAVVNAAQGMQRKWEWRPKYPILDHVSYNTSASMTLKRFDYHDALGRSKEYVLVGNKILKSFPLLAMKIPLPEYFATASEEVFPLLTASISHDTICAYIASQSNGSQIKYEDINQIDEDDIEEMDIKWNMALLSMRADRFWKKNGKKITIQGTDVAGFDKSKVECFNCHKMGHFARECRAPRSQDRGRRENYKQGSKVEESAPKALMAIDGVGQDWSSMANEEENHAHVADEEAPTEFPLMAISSSSSENKIKKEKEGLDSKLIGFESASKDLDTLLGSHKSDKNKEGLGYNVAPPPTQVYSPPKKDMSWTGLPEFADDTITDYSRPSPSIESNTSDLQNSNSSISDHGESSSTILSKPMIKFVKAADSPTVIKTNKVETVTKSSVRYAEMFRNTSKSPKVRGNQKYWNNLKTQQLGKDFVMKNKACFKCGHLDHLAYDCDV</sequence>
<keyword evidence="1" id="KW-0863">Zinc-finger</keyword>
<dbReference type="Gene3D" id="4.10.60.10">
    <property type="entry name" value="Zinc finger, CCHC-type"/>
    <property type="match status" value="2"/>
</dbReference>
<evidence type="ECO:0000256" key="2">
    <source>
        <dbReference type="SAM" id="MobiDB-lite"/>
    </source>
</evidence>
<keyword evidence="1" id="KW-0479">Metal-binding</keyword>
<comment type="caution">
    <text evidence="4">The sequence shown here is derived from an EMBL/GenBank/DDBJ whole genome shotgun (WGS) entry which is preliminary data.</text>
</comment>
<dbReference type="GO" id="GO:0008270">
    <property type="term" value="F:zinc ion binding"/>
    <property type="evidence" value="ECO:0007669"/>
    <property type="project" value="UniProtKB-KW"/>
</dbReference>
<feature type="region of interest" description="Disordered" evidence="2">
    <location>
        <begin position="630"/>
        <end position="660"/>
    </location>
</feature>
<dbReference type="InterPro" id="IPR001878">
    <property type="entry name" value="Znf_CCHC"/>
</dbReference>
<feature type="domain" description="CCHC-type" evidence="3">
    <location>
        <begin position="780"/>
        <end position="793"/>
    </location>
</feature>
<dbReference type="PROSITE" id="PS50158">
    <property type="entry name" value="ZF_CCHC"/>
    <property type="match status" value="3"/>
</dbReference>
<dbReference type="SMART" id="SM00343">
    <property type="entry name" value="ZnF_C2HC"/>
    <property type="match status" value="4"/>
</dbReference>
<evidence type="ECO:0000313" key="4">
    <source>
        <dbReference type="EMBL" id="GEU90701.1"/>
    </source>
</evidence>
<dbReference type="Pfam" id="PF00098">
    <property type="entry name" value="zf-CCHC"/>
    <property type="match status" value="1"/>
</dbReference>
<dbReference type="InterPro" id="IPR036875">
    <property type="entry name" value="Znf_CCHC_sf"/>
</dbReference>
<evidence type="ECO:0000256" key="1">
    <source>
        <dbReference type="PROSITE-ProRule" id="PRU00047"/>
    </source>
</evidence>
<feature type="compositionally biased region" description="Basic and acidic residues" evidence="2">
    <location>
        <begin position="630"/>
        <end position="640"/>
    </location>
</feature>
<evidence type="ECO:0000259" key="3">
    <source>
        <dbReference type="PROSITE" id="PS50158"/>
    </source>
</evidence>
<dbReference type="PANTHER" id="PTHR23002">
    <property type="entry name" value="ZINC FINGER CCHC DOMAIN CONTAINING PROTEIN"/>
    <property type="match status" value="1"/>
</dbReference>
<feature type="domain" description="CCHC-type" evidence="3">
    <location>
        <begin position="518"/>
        <end position="532"/>
    </location>
</feature>
<dbReference type="EMBL" id="BKCJ010010242">
    <property type="protein sequence ID" value="GEU90701.1"/>
    <property type="molecule type" value="Genomic_DNA"/>
</dbReference>
<feature type="domain" description="CCHC-type" evidence="3">
    <location>
        <begin position="153"/>
        <end position="169"/>
    </location>
</feature>
<keyword evidence="1" id="KW-0862">Zinc</keyword>
<dbReference type="InterPro" id="IPR051714">
    <property type="entry name" value="Znf_CCHC_NABP"/>
</dbReference>